<dbReference type="Proteomes" id="UP000218899">
    <property type="component" value="Chromosome"/>
</dbReference>
<dbReference type="SUPFAM" id="SSF102114">
    <property type="entry name" value="Radical SAM enzymes"/>
    <property type="match status" value="1"/>
</dbReference>
<organism evidence="1 2">
    <name type="scientific">Sulfurifustis variabilis</name>
    <dbReference type="NCBI Taxonomy" id="1675686"/>
    <lineage>
        <taxon>Bacteria</taxon>
        <taxon>Pseudomonadati</taxon>
        <taxon>Pseudomonadota</taxon>
        <taxon>Gammaproteobacteria</taxon>
        <taxon>Acidiferrobacterales</taxon>
        <taxon>Acidiferrobacteraceae</taxon>
        <taxon>Sulfurifustis</taxon>
    </lineage>
</organism>
<gene>
    <name evidence="1" type="ORF">SVA_0361</name>
</gene>
<evidence type="ECO:0000313" key="1">
    <source>
        <dbReference type="EMBL" id="BAU46943.1"/>
    </source>
</evidence>
<dbReference type="NCBIfam" id="TIGR04038">
    <property type="entry name" value="tatD_link_rSAM"/>
    <property type="match status" value="1"/>
</dbReference>
<accession>A0A1B4V0U4</accession>
<dbReference type="EMBL" id="AP014936">
    <property type="protein sequence ID" value="BAU46943.1"/>
    <property type="molecule type" value="Genomic_DNA"/>
</dbReference>
<evidence type="ECO:0000313" key="2">
    <source>
        <dbReference type="Proteomes" id="UP000218899"/>
    </source>
</evidence>
<dbReference type="Gene3D" id="3.20.20.70">
    <property type="entry name" value="Aldolase class I"/>
    <property type="match status" value="1"/>
</dbReference>
<dbReference type="InterPro" id="IPR058240">
    <property type="entry name" value="rSAM_sf"/>
</dbReference>
<name>A0A1B4V0U4_9GAMM</name>
<sequence length="153" mass="16705">MDEIVAAAGEPARYEEIVFGGLGEPTLRLYDLMAAALRLHGRGARIRLQTDGLASLVYGRDVTPDLEGGIDALSVSLNAQDEQTYNRYCRPMLPGAYRAMLDFVARAREFVPDIVLTATPGLDDVDMAACERLAGELGVKFGTRGHDEMNCRQ</sequence>
<keyword evidence="2" id="KW-1185">Reference proteome</keyword>
<dbReference type="AlphaFoldDB" id="A0A1B4V0U4"/>
<dbReference type="KEGG" id="sva:SVA_0361"/>
<protein>
    <submittedName>
        <fullName evidence="1">Radical SAM protein</fullName>
    </submittedName>
</protein>
<reference evidence="1 2" key="1">
    <citation type="submission" date="2015-08" db="EMBL/GenBank/DDBJ databases">
        <title>Complete genome sequence of Sulfurifustis variabilis.</title>
        <authorList>
            <person name="Miura A."/>
            <person name="Kojima H."/>
            <person name="Fukui M."/>
        </authorList>
    </citation>
    <scope>NUCLEOTIDE SEQUENCE [LARGE SCALE GENOMIC DNA]</scope>
    <source>
        <strain evidence="2">skN76</strain>
    </source>
</reference>
<proteinExistence type="predicted"/>
<dbReference type="InterPro" id="IPR013785">
    <property type="entry name" value="Aldolase_TIM"/>
</dbReference>
<dbReference type="InterPro" id="IPR023821">
    <property type="entry name" value="rSAM_TatD-assoc"/>
</dbReference>